<accession>A6GBS3</accession>
<dbReference type="EMBL" id="ABCS01000060">
    <property type="protein sequence ID" value="EDM76690.1"/>
    <property type="molecule type" value="Genomic_DNA"/>
</dbReference>
<keyword evidence="2" id="KW-1185">Reference proteome</keyword>
<evidence type="ECO:0000313" key="1">
    <source>
        <dbReference type="EMBL" id="EDM76690.1"/>
    </source>
</evidence>
<comment type="caution">
    <text evidence="1">The sequence shown here is derived from an EMBL/GenBank/DDBJ whole genome shotgun (WGS) entry which is preliminary data.</text>
</comment>
<sequence>MAFETVPKDISPAALAKFDTELAHREVDEATLLQEKIEASEFGRRCRHEWAAEKRKQKTEDLVTEVLEVTLAPGAGALATWKTKGGFPVGAVLNGVVGLGAKALSLSGPESRTLRVVGKAGKVLLHSQISITTHNFIEDHDQ</sequence>
<protein>
    <submittedName>
        <fullName evidence="1">Uncharacterized protein</fullName>
    </submittedName>
</protein>
<reference evidence="1 2" key="1">
    <citation type="submission" date="2007-06" db="EMBL/GenBank/DDBJ databases">
        <authorList>
            <person name="Shimkets L."/>
            <person name="Ferriera S."/>
            <person name="Johnson J."/>
            <person name="Kravitz S."/>
            <person name="Beeson K."/>
            <person name="Sutton G."/>
            <person name="Rogers Y.-H."/>
            <person name="Friedman R."/>
            <person name="Frazier M."/>
            <person name="Venter J.C."/>
        </authorList>
    </citation>
    <scope>NUCLEOTIDE SEQUENCE [LARGE SCALE GENOMIC DNA]</scope>
    <source>
        <strain evidence="1 2">SIR-1</strain>
    </source>
</reference>
<dbReference type="STRING" id="391625.PPSIR1_38219"/>
<evidence type="ECO:0000313" key="2">
    <source>
        <dbReference type="Proteomes" id="UP000005801"/>
    </source>
</evidence>
<dbReference type="Proteomes" id="UP000005801">
    <property type="component" value="Unassembled WGS sequence"/>
</dbReference>
<proteinExistence type="predicted"/>
<name>A6GBS3_9BACT</name>
<dbReference type="RefSeq" id="WP_006974164.1">
    <property type="nucleotide sequence ID" value="NZ_ABCS01000060.1"/>
</dbReference>
<organism evidence="1 2">
    <name type="scientific">Plesiocystis pacifica SIR-1</name>
    <dbReference type="NCBI Taxonomy" id="391625"/>
    <lineage>
        <taxon>Bacteria</taxon>
        <taxon>Pseudomonadati</taxon>
        <taxon>Myxococcota</taxon>
        <taxon>Polyangia</taxon>
        <taxon>Nannocystales</taxon>
        <taxon>Nannocystaceae</taxon>
        <taxon>Plesiocystis</taxon>
    </lineage>
</organism>
<gene>
    <name evidence="1" type="ORF">PPSIR1_38219</name>
</gene>
<dbReference type="OrthoDB" id="5536158at2"/>
<dbReference type="AlphaFoldDB" id="A6GBS3"/>